<protein>
    <recommendedName>
        <fullName evidence="4">Probable 2-phosphosulfolactate phosphatase</fullName>
        <ecNumber evidence="3">3.1.3.71</ecNumber>
    </recommendedName>
</protein>
<dbReference type="eggNOG" id="COG2045">
    <property type="taxonomic scope" value="Bacteria"/>
</dbReference>
<dbReference type="OrthoDB" id="4913at2"/>
<dbReference type="Pfam" id="PF04029">
    <property type="entry name" value="2-ph_phosp"/>
    <property type="match status" value="1"/>
</dbReference>
<evidence type="ECO:0000256" key="3">
    <source>
        <dbReference type="ARBA" id="ARBA00012953"/>
    </source>
</evidence>
<reference evidence="8 9" key="2">
    <citation type="journal article" date="2011" name="Stand. Genomic Sci.">
        <title>Complete genome sequence of Truepera radiovictrix type strain (RQ-24).</title>
        <authorList>
            <person name="Ivanova N."/>
            <person name="Rohde C."/>
            <person name="Munk C."/>
            <person name="Nolan M."/>
            <person name="Lucas S."/>
            <person name="Del Rio T.G."/>
            <person name="Tice H."/>
            <person name="Deshpande S."/>
            <person name="Cheng J.F."/>
            <person name="Tapia R."/>
            <person name="Han C."/>
            <person name="Goodwin L."/>
            <person name="Pitluck S."/>
            <person name="Liolios K."/>
            <person name="Mavromatis K."/>
            <person name="Mikhailova N."/>
            <person name="Pati A."/>
            <person name="Chen A."/>
            <person name="Palaniappan K."/>
            <person name="Land M."/>
            <person name="Hauser L."/>
            <person name="Chang Y.J."/>
            <person name="Jeffries C.D."/>
            <person name="Brambilla E."/>
            <person name="Rohde M."/>
            <person name="Goker M."/>
            <person name="Tindall B.J."/>
            <person name="Woyke T."/>
            <person name="Bristow J."/>
            <person name="Eisen J.A."/>
            <person name="Markowitz V."/>
            <person name="Hugenholtz P."/>
            <person name="Kyrpides N.C."/>
            <person name="Klenk H.P."/>
            <person name="Lapidus A."/>
        </authorList>
    </citation>
    <scope>NUCLEOTIDE SEQUENCE [LARGE SCALE GENOMIC DNA]</scope>
    <source>
        <strain evidence="9">DSM 17093 / CIP 108686 / LMG 22925 / RQ-24</strain>
    </source>
</reference>
<dbReference type="Proteomes" id="UP000000379">
    <property type="component" value="Chromosome"/>
</dbReference>
<dbReference type="GO" id="GO:0000287">
    <property type="term" value="F:magnesium ion binding"/>
    <property type="evidence" value="ECO:0007669"/>
    <property type="project" value="InterPro"/>
</dbReference>
<comment type="catalytic activity">
    <reaction evidence="7">
        <text>(2R)-O-phospho-3-sulfolactate + H2O = (2R)-3-sulfolactate + phosphate</text>
        <dbReference type="Rhea" id="RHEA:23416"/>
        <dbReference type="ChEBI" id="CHEBI:15377"/>
        <dbReference type="ChEBI" id="CHEBI:15597"/>
        <dbReference type="ChEBI" id="CHEBI:43474"/>
        <dbReference type="ChEBI" id="CHEBI:58738"/>
        <dbReference type="EC" id="3.1.3.71"/>
    </reaction>
</comment>
<accession>D7CR93</accession>
<evidence type="ECO:0000256" key="2">
    <source>
        <dbReference type="ARBA" id="ARBA00009997"/>
    </source>
</evidence>
<keyword evidence="9" id="KW-1185">Reference proteome</keyword>
<dbReference type="GO" id="GO:0050545">
    <property type="term" value="F:sulfopyruvate decarboxylase activity"/>
    <property type="evidence" value="ECO:0007669"/>
    <property type="project" value="TreeGrafter"/>
</dbReference>
<comment type="similarity">
    <text evidence="2">Belongs to the ComB family.</text>
</comment>
<comment type="cofactor">
    <cofactor evidence="1">
        <name>Mg(2+)</name>
        <dbReference type="ChEBI" id="CHEBI:18420"/>
    </cofactor>
</comment>
<reference evidence="9" key="1">
    <citation type="submission" date="2010-05" db="EMBL/GenBank/DDBJ databases">
        <title>The complete genome of Truepera radiovictris DSM 17093.</title>
        <authorList>
            <consortium name="US DOE Joint Genome Institute (JGI-PGF)"/>
            <person name="Lucas S."/>
            <person name="Copeland A."/>
            <person name="Lapidus A."/>
            <person name="Glavina del Rio T."/>
            <person name="Dalin E."/>
            <person name="Tice H."/>
            <person name="Bruce D."/>
            <person name="Goodwin L."/>
            <person name="Pitluck S."/>
            <person name="Kyrpides N."/>
            <person name="Mavromatis K."/>
            <person name="Ovchinnikova G."/>
            <person name="Munk A.C."/>
            <person name="Detter J.C."/>
            <person name="Han C."/>
            <person name="Tapia R."/>
            <person name="Land M."/>
            <person name="Hauser L."/>
            <person name="Markowitz V."/>
            <person name="Cheng J.-F."/>
            <person name="Hugenholtz P."/>
            <person name="Woyke T."/>
            <person name="Wu D."/>
            <person name="Tindall B."/>
            <person name="Pomrenke H.G."/>
            <person name="Brambilla E."/>
            <person name="Klenk H.-P."/>
            <person name="Eisen J.A."/>
        </authorList>
    </citation>
    <scope>NUCLEOTIDE SEQUENCE [LARGE SCALE GENOMIC DNA]</scope>
    <source>
        <strain evidence="9">DSM 17093 / CIP 108686 / LMG 22925 / RQ-24</strain>
    </source>
</reference>
<dbReference type="KEGG" id="tra:Trad_2067"/>
<dbReference type="HOGENOM" id="CLU_070028_0_0_0"/>
<dbReference type="PANTHER" id="PTHR37311:SF1">
    <property type="entry name" value="2-PHOSPHOSULFOLACTATE PHOSPHATASE-RELATED"/>
    <property type="match status" value="1"/>
</dbReference>
<dbReference type="SUPFAM" id="SSF142823">
    <property type="entry name" value="ComB-like"/>
    <property type="match status" value="1"/>
</dbReference>
<keyword evidence="6" id="KW-0460">Magnesium</keyword>
<dbReference type="PANTHER" id="PTHR37311">
    <property type="entry name" value="2-PHOSPHOSULFOLACTATE PHOSPHATASE-RELATED"/>
    <property type="match status" value="1"/>
</dbReference>
<dbReference type="EC" id="3.1.3.71" evidence="3"/>
<dbReference type="GO" id="GO:0050532">
    <property type="term" value="F:2-phosphosulfolactate phosphatase activity"/>
    <property type="evidence" value="ECO:0007669"/>
    <property type="project" value="UniProtKB-EC"/>
</dbReference>
<organism evidence="8 9">
    <name type="scientific">Truepera radiovictrix (strain DSM 17093 / CIP 108686 / LMG 22925 / RQ-24)</name>
    <dbReference type="NCBI Taxonomy" id="649638"/>
    <lineage>
        <taxon>Bacteria</taxon>
        <taxon>Thermotogati</taxon>
        <taxon>Deinococcota</taxon>
        <taxon>Deinococci</taxon>
        <taxon>Trueperales</taxon>
        <taxon>Trueperaceae</taxon>
        <taxon>Truepera</taxon>
    </lineage>
</organism>
<keyword evidence="5" id="KW-0378">Hydrolase</keyword>
<dbReference type="InterPro" id="IPR036702">
    <property type="entry name" value="ComB-like_sf"/>
</dbReference>
<evidence type="ECO:0000313" key="9">
    <source>
        <dbReference type="Proteomes" id="UP000000379"/>
    </source>
</evidence>
<evidence type="ECO:0000256" key="1">
    <source>
        <dbReference type="ARBA" id="ARBA00001946"/>
    </source>
</evidence>
<dbReference type="EMBL" id="CP002049">
    <property type="protein sequence ID" value="ADI15181.1"/>
    <property type="molecule type" value="Genomic_DNA"/>
</dbReference>
<gene>
    <name evidence="8" type="ordered locus">Trad_2067</name>
</gene>
<dbReference type="AlphaFoldDB" id="D7CR93"/>
<evidence type="ECO:0000256" key="5">
    <source>
        <dbReference type="ARBA" id="ARBA00022801"/>
    </source>
</evidence>
<evidence type="ECO:0000256" key="4">
    <source>
        <dbReference type="ARBA" id="ARBA00021948"/>
    </source>
</evidence>
<dbReference type="Gene3D" id="3.90.1560.10">
    <property type="entry name" value="ComB-like"/>
    <property type="match status" value="1"/>
</dbReference>
<evidence type="ECO:0000256" key="6">
    <source>
        <dbReference type="ARBA" id="ARBA00022842"/>
    </source>
</evidence>
<evidence type="ECO:0000256" key="7">
    <source>
        <dbReference type="ARBA" id="ARBA00033711"/>
    </source>
</evidence>
<dbReference type="InterPro" id="IPR005238">
    <property type="entry name" value="ComB-like"/>
</dbReference>
<proteinExistence type="inferred from homology"/>
<dbReference type="STRING" id="649638.Trad_2067"/>
<dbReference type="RefSeq" id="WP_013178545.1">
    <property type="nucleotide sequence ID" value="NC_014221.1"/>
</dbReference>
<sequence>MRLHTELLSPTPPRDVAVVIDVLRMTTTASNLFARGLSELFVVAELDDARAQAARTGALLLGERGGHPVPGFDGGNSPLERLEVAGRSAVLCTTNGSRAVAAVAPARHVLLGSVVNARATAARALTLAKSGITLVCAGTLGRVSLDDVVGAGCVARELLKLEPSLRTGDATALALSLVEGQRDLGALLRRAEHARHLLTLGYARDVAFAARLNALEAVPERDPKNPLRFTLPER</sequence>
<name>D7CR93_TRURR</name>
<evidence type="ECO:0000313" key="8">
    <source>
        <dbReference type="EMBL" id="ADI15181.1"/>
    </source>
</evidence>